<dbReference type="Proteomes" id="UP000241462">
    <property type="component" value="Unassembled WGS sequence"/>
</dbReference>
<organism evidence="4 5">
    <name type="scientific">Coniella lustricola</name>
    <dbReference type="NCBI Taxonomy" id="2025994"/>
    <lineage>
        <taxon>Eukaryota</taxon>
        <taxon>Fungi</taxon>
        <taxon>Dikarya</taxon>
        <taxon>Ascomycota</taxon>
        <taxon>Pezizomycotina</taxon>
        <taxon>Sordariomycetes</taxon>
        <taxon>Sordariomycetidae</taxon>
        <taxon>Diaporthales</taxon>
        <taxon>Schizoparmaceae</taxon>
        <taxon>Coniella</taxon>
    </lineage>
</organism>
<keyword evidence="2" id="KW-0288">FMN</keyword>
<proteinExistence type="predicted"/>
<dbReference type="OrthoDB" id="10265891at2759"/>
<dbReference type="STRING" id="2025994.A0A2T3AKH6"/>
<evidence type="ECO:0000256" key="2">
    <source>
        <dbReference type="ARBA" id="ARBA00022643"/>
    </source>
</evidence>
<evidence type="ECO:0000313" key="4">
    <source>
        <dbReference type="EMBL" id="PSS02174.1"/>
    </source>
</evidence>
<dbReference type="PANTHER" id="PTHR32332:SF31">
    <property type="entry name" value="2-NITROPROPANE DIOXYGENASE FAMILY, PUTATIVE (AFU_ORTHOLOGUE AFUA_2G09850)-RELATED"/>
    <property type="match status" value="1"/>
</dbReference>
<evidence type="ECO:0000313" key="5">
    <source>
        <dbReference type="Proteomes" id="UP000241462"/>
    </source>
</evidence>
<dbReference type="InterPro" id="IPR004136">
    <property type="entry name" value="NMO"/>
</dbReference>
<dbReference type="InterPro" id="IPR013785">
    <property type="entry name" value="Aldolase_TIM"/>
</dbReference>
<evidence type="ECO:0000256" key="3">
    <source>
        <dbReference type="ARBA" id="ARBA00023002"/>
    </source>
</evidence>
<keyword evidence="5" id="KW-1185">Reference proteome</keyword>
<name>A0A2T3AKH6_9PEZI</name>
<dbReference type="Gene3D" id="3.20.20.70">
    <property type="entry name" value="Aldolase class I"/>
    <property type="match status" value="1"/>
</dbReference>
<dbReference type="InParanoid" id="A0A2T3AKH6"/>
<keyword evidence="4" id="KW-0503">Monooxygenase</keyword>
<keyword evidence="3" id="KW-0560">Oxidoreductase</keyword>
<evidence type="ECO:0000256" key="1">
    <source>
        <dbReference type="ARBA" id="ARBA00022630"/>
    </source>
</evidence>
<accession>A0A2T3AKH6</accession>
<dbReference type="EMBL" id="KZ678379">
    <property type="protein sequence ID" value="PSS02174.1"/>
    <property type="molecule type" value="Genomic_DNA"/>
</dbReference>
<dbReference type="SUPFAM" id="SSF51412">
    <property type="entry name" value="Inosine monophosphate dehydrogenase (IMPDH)"/>
    <property type="match status" value="1"/>
</dbReference>
<dbReference type="Pfam" id="PF03060">
    <property type="entry name" value="NMO"/>
    <property type="match status" value="1"/>
</dbReference>
<keyword evidence="1" id="KW-0285">Flavoprotein</keyword>
<dbReference type="PANTHER" id="PTHR32332">
    <property type="entry name" value="2-NITROPROPANE DIOXYGENASE"/>
    <property type="match status" value="1"/>
</dbReference>
<dbReference type="CDD" id="cd04730">
    <property type="entry name" value="NPD_like"/>
    <property type="match status" value="1"/>
</dbReference>
<gene>
    <name evidence="4" type="ORF">BD289DRAFT_382140</name>
</gene>
<protein>
    <submittedName>
        <fullName evidence="4">Nitronate monooxygenase-domain-containing protein</fullName>
    </submittedName>
</protein>
<sequence>MASPQKIRTPITDLFKINHPILLAGMNVAAGPKLAAAVTNAGGLGVIGGVNYTPDMLRDQIAELKSYLDDKSGPFGVDLLLPQVGGSARKTNYDYTKGKLDQLIDIVIEEGAKLFVSAVGVPPKHVVDRLHKHGILYMNMIGHPKHVKKCLDLGVDMICAQGGEGGGHTGDVPTTILIPAVVEAVKGYKSPLTKQPVQVIAAGGIFNGDLLAASLMMGASAVWVGTRFVLSDEAGAPESHKEAVRTAGFDDTIRTLIFTGRPLRVRKNPYIVNWETERQAEIKQLTSKGVLPYEADLDKVMSGEMTQPPKGMEVAAGADGEVDVDELMDQFRPFLMGKAAAVCNEQKSAKVIMDEFVNDAAASLQRGSQYIKTSAKL</sequence>
<reference evidence="4 5" key="1">
    <citation type="journal article" date="2018" name="Mycol. Prog.">
        <title>Coniella lustricola, a new species from submerged detritus.</title>
        <authorList>
            <person name="Raudabaugh D.B."/>
            <person name="Iturriaga T."/>
            <person name="Carver A."/>
            <person name="Mondo S."/>
            <person name="Pangilinan J."/>
            <person name="Lipzen A."/>
            <person name="He G."/>
            <person name="Amirebrahimi M."/>
            <person name="Grigoriev I.V."/>
            <person name="Miller A.N."/>
        </authorList>
    </citation>
    <scope>NUCLEOTIDE SEQUENCE [LARGE SCALE GENOMIC DNA]</scope>
    <source>
        <strain evidence="4 5">B22-T-1</strain>
    </source>
</reference>
<dbReference type="GO" id="GO:0018580">
    <property type="term" value="F:nitronate monooxygenase activity"/>
    <property type="evidence" value="ECO:0007669"/>
    <property type="project" value="InterPro"/>
</dbReference>
<dbReference type="AlphaFoldDB" id="A0A2T3AKH6"/>